<dbReference type="InterPro" id="IPR058652">
    <property type="entry name" value="VapC50_C"/>
</dbReference>
<comment type="caution">
    <text evidence="7">The sequence shown here is derived from an EMBL/GenBank/DDBJ whole genome shotgun (WGS) entry which is preliminary data.</text>
</comment>
<keyword evidence="3" id="KW-0378">Hydrolase</keyword>
<dbReference type="EMBL" id="JBHRWK010000053">
    <property type="protein sequence ID" value="MFC3453611.1"/>
    <property type="molecule type" value="Genomic_DNA"/>
</dbReference>
<reference evidence="8" key="1">
    <citation type="journal article" date="2019" name="Int. J. Syst. Evol. Microbiol.">
        <title>The Global Catalogue of Microorganisms (GCM) 10K type strain sequencing project: providing services to taxonomists for standard genome sequencing and annotation.</title>
        <authorList>
            <consortium name="The Broad Institute Genomics Platform"/>
            <consortium name="The Broad Institute Genome Sequencing Center for Infectious Disease"/>
            <person name="Wu L."/>
            <person name="Ma J."/>
        </authorList>
    </citation>
    <scope>NUCLEOTIDE SEQUENCE [LARGE SCALE GENOMIC DNA]</scope>
    <source>
        <strain evidence="8">CGMCC 4.7676</strain>
    </source>
</reference>
<keyword evidence="2" id="KW-0479">Metal-binding</keyword>
<dbReference type="Proteomes" id="UP001595645">
    <property type="component" value="Unassembled WGS sequence"/>
</dbReference>
<feature type="domain" description="VapC50 C-terminal" evidence="6">
    <location>
        <begin position="119"/>
        <end position="173"/>
    </location>
</feature>
<dbReference type="Pfam" id="PF26343">
    <property type="entry name" value="VapC50_C"/>
    <property type="match status" value="1"/>
</dbReference>
<sequence>MLYPNVLRDLLIRIGQSGFIQAKWSEEILDEVFRNLKRNRPDLDPGKLDRTRTLMNASVRDCLVTGYEPLVAVLDLPDPDDRHVLAAAIKARARVIVTENLRDFPERILGHWNIEAQCADDFVLDRIDLSERMVVDAVRQIVASRRAPSTSTSDVLDALERSGLRKVVAALRPIATR</sequence>
<evidence type="ECO:0000259" key="6">
    <source>
        <dbReference type="Pfam" id="PF26343"/>
    </source>
</evidence>
<evidence type="ECO:0000256" key="3">
    <source>
        <dbReference type="ARBA" id="ARBA00022801"/>
    </source>
</evidence>
<dbReference type="RefSeq" id="WP_378242381.1">
    <property type="nucleotide sequence ID" value="NZ_JBHRWK010000053.1"/>
</dbReference>
<evidence type="ECO:0000256" key="1">
    <source>
        <dbReference type="ARBA" id="ARBA00022722"/>
    </source>
</evidence>
<gene>
    <name evidence="7" type="ORF">ACFOSH_29585</name>
</gene>
<organism evidence="7 8">
    <name type="scientific">Amycolatopsis speibonae</name>
    <dbReference type="NCBI Taxonomy" id="1450224"/>
    <lineage>
        <taxon>Bacteria</taxon>
        <taxon>Bacillati</taxon>
        <taxon>Actinomycetota</taxon>
        <taxon>Actinomycetes</taxon>
        <taxon>Pseudonocardiales</taxon>
        <taxon>Pseudonocardiaceae</taxon>
        <taxon>Amycolatopsis</taxon>
    </lineage>
</organism>
<accession>A0ABV7P3D9</accession>
<dbReference type="Pfam" id="PF13470">
    <property type="entry name" value="PIN_3"/>
    <property type="match status" value="1"/>
</dbReference>
<protein>
    <submittedName>
        <fullName evidence="7">PIN domain-containing protein</fullName>
    </submittedName>
</protein>
<evidence type="ECO:0000256" key="2">
    <source>
        <dbReference type="ARBA" id="ARBA00022723"/>
    </source>
</evidence>
<keyword evidence="4" id="KW-0460">Magnesium</keyword>
<feature type="domain" description="PIN" evidence="5">
    <location>
        <begin position="11"/>
        <end position="101"/>
    </location>
</feature>
<evidence type="ECO:0000313" key="8">
    <source>
        <dbReference type="Proteomes" id="UP001595645"/>
    </source>
</evidence>
<dbReference type="InterPro" id="IPR002716">
    <property type="entry name" value="PIN_dom"/>
</dbReference>
<evidence type="ECO:0000256" key="4">
    <source>
        <dbReference type="ARBA" id="ARBA00022842"/>
    </source>
</evidence>
<keyword evidence="8" id="KW-1185">Reference proteome</keyword>
<name>A0ABV7P3D9_9PSEU</name>
<evidence type="ECO:0000313" key="7">
    <source>
        <dbReference type="EMBL" id="MFC3453611.1"/>
    </source>
</evidence>
<evidence type="ECO:0000259" key="5">
    <source>
        <dbReference type="Pfam" id="PF13470"/>
    </source>
</evidence>
<proteinExistence type="predicted"/>
<keyword evidence="1" id="KW-0540">Nuclease</keyword>